<proteinExistence type="predicted"/>
<dbReference type="PANTHER" id="PTHR33990">
    <property type="entry name" value="PROTEIN YJDN-RELATED"/>
    <property type="match status" value="1"/>
</dbReference>
<name>A0A2N5N4L1_9BACL</name>
<dbReference type="Gene3D" id="3.30.720.100">
    <property type="match status" value="1"/>
</dbReference>
<protein>
    <recommendedName>
        <fullName evidence="1">PhnB-like domain-containing protein</fullName>
    </recommendedName>
</protein>
<evidence type="ECO:0000313" key="3">
    <source>
        <dbReference type="Proteomes" id="UP000234789"/>
    </source>
</evidence>
<dbReference type="Gene3D" id="3.10.180.10">
    <property type="entry name" value="2,3-Dihydroxybiphenyl 1,2-Dioxygenase, domain 1"/>
    <property type="match status" value="1"/>
</dbReference>
<feature type="domain" description="PhnB-like" evidence="1">
    <location>
        <begin position="149"/>
        <end position="268"/>
    </location>
</feature>
<accession>A0A2N5N4L1</accession>
<evidence type="ECO:0000313" key="2">
    <source>
        <dbReference type="EMBL" id="PLT45252.1"/>
    </source>
</evidence>
<dbReference type="EMBL" id="NFEZ01000004">
    <property type="protein sequence ID" value="PLT45252.1"/>
    <property type="molecule type" value="Genomic_DNA"/>
</dbReference>
<dbReference type="InterPro" id="IPR028973">
    <property type="entry name" value="PhnB-like"/>
</dbReference>
<dbReference type="CDD" id="cd06588">
    <property type="entry name" value="PhnB_like"/>
    <property type="match status" value="2"/>
</dbReference>
<feature type="domain" description="PhnB-like" evidence="1">
    <location>
        <begin position="12"/>
        <end position="137"/>
    </location>
</feature>
<dbReference type="InterPro" id="IPR029068">
    <property type="entry name" value="Glyas_Bleomycin-R_OHBP_Dase"/>
</dbReference>
<gene>
    <name evidence="2" type="ORF">B8V81_3683</name>
</gene>
<dbReference type="Pfam" id="PF06983">
    <property type="entry name" value="3-dmu-9_3-mt"/>
    <property type="match status" value="2"/>
</dbReference>
<sequence length="309" mass="34888">MSMHQSGLDRGIVPHLWFDKEAKEAAELYSSVFPDSSINSVTPLNDTPSGDASLVSFQVWGQPFMAISAGPHFKLNPSISFFANYDPSREPKAREMLDEAWEKLADGGTPLMPLGQYPFSERFGWIQDKFGVSWQLILTNPDGEPRPPIIPSLLFVGANCGKAEEARDFYLSVFRDSQPGELVRYGPGMEPDREGDVMFSDFRLGSTWLTAMDSAHDHSFQFNEATSFVVRCDTQEEIDFYWDKLSAVPSAEQCGWLKDRYGVSWQICPSAMDKMMAEGTPEQRVRVTKAFLKMKKFDLAELERAYRGD</sequence>
<reference evidence="2 3" key="1">
    <citation type="submission" date="2017-05" db="EMBL/GenBank/DDBJ databases">
        <title>Functional genome analysis of Paenibacillus pasadenensis strain R16: insights on endophytic life style and antifungal activity.</title>
        <authorList>
            <person name="Passera A."/>
            <person name="Marcolungo L."/>
            <person name="Casati P."/>
            <person name="Brasca M."/>
            <person name="Quaglino F."/>
            <person name="Delledonne M."/>
        </authorList>
    </citation>
    <scope>NUCLEOTIDE SEQUENCE [LARGE SCALE GENOMIC DNA]</scope>
    <source>
        <strain evidence="2 3">R16</strain>
    </source>
</reference>
<dbReference type="AlphaFoldDB" id="A0A2N5N4L1"/>
<dbReference type="Proteomes" id="UP000234789">
    <property type="component" value="Unassembled WGS sequence"/>
</dbReference>
<dbReference type="RefSeq" id="WP_101808905.1">
    <property type="nucleotide sequence ID" value="NZ_NFEZ01000004.1"/>
</dbReference>
<dbReference type="SUPFAM" id="SSF54593">
    <property type="entry name" value="Glyoxalase/Bleomycin resistance protein/Dihydroxybiphenyl dioxygenase"/>
    <property type="match status" value="2"/>
</dbReference>
<dbReference type="Gene3D" id="3.30.720.110">
    <property type="match status" value="1"/>
</dbReference>
<keyword evidence="3" id="KW-1185">Reference proteome</keyword>
<comment type="caution">
    <text evidence="2">The sequence shown here is derived from an EMBL/GenBank/DDBJ whole genome shotgun (WGS) entry which is preliminary data.</text>
</comment>
<organism evidence="2 3">
    <name type="scientific">Paenibacillus pasadenensis</name>
    <dbReference type="NCBI Taxonomy" id="217090"/>
    <lineage>
        <taxon>Bacteria</taxon>
        <taxon>Bacillati</taxon>
        <taxon>Bacillota</taxon>
        <taxon>Bacilli</taxon>
        <taxon>Bacillales</taxon>
        <taxon>Paenibacillaceae</taxon>
        <taxon>Paenibacillus</taxon>
    </lineage>
</organism>
<evidence type="ECO:0000259" key="1">
    <source>
        <dbReference type="Pfam" id="PF06983"/>
    </source>
</evidence>